<dbReference type="PaxDb" id="1198114-AciX9_2644"/>
<evidence type="ECO:0000313" key="3">
    <source>
        <dbReference type="Proteomes" id="UP000000343"/>
    </source>
</evidence>
<keyword evidence="3" id="KW-1185">Reference proteome</keyword>
<reference evidence="3" key="1">
    <citation type="submission" date="2011-01" db="EMBL/GenBank/DDBJ databases">
        <title>Complete sequence of chromosome of Acidobacterium sp. MP5ACTX9.</title>
        <authorList>
            <consortium name="US DOE Joint Genome Institute"/>
            <person name="Lucas S."/>
            <person name="Copeland A."/>
            <person name="Lapidus A."/>
            <person name="Cheng J.-F."/>
            <person name="Goodwin L."/>
            <person name="Pitluck S."/>
            <person name="Teshima H."/>
            <person name="Detter J.C."/>
            <person name="Han C."/>
            <person name="Tapia R."/>
            <person name="Land M."/>
            <person name="Hauser L."/>
            <person name="Kyrpides N."/>
            <person name="Ivanova N."/>
            <person name="Ovchinnikova G."/>
            <person name="Pagani I."/>
            <person name="Rawat S.R."/>
            <person name="Mannisto M."/>
            <person name="Haggblom M.M."/>
            <person name="Woyke T."/>
        </authorList>
    </citation>
    <scope>NUCLEOTIDE SEQUENCE [LARGE SCALE GENOMIC DNA]</scope>
    <source>
        <strain evidence="3">MP5ACTX9</strain>
    </source>
</reference>
<dbReference type="AlphaFoldDB" id="E8WWK5"/>
<gene>
    <name evidence="2" type="ordered locus">AciX9_2644</name>
</gene>
<proteinExistence type="predicted"/>
<sequence>MHPIRTDPTIHFIVIPMQNLSEAFVCNASIPPGRKKPTISLYYEQTPPKTARNSHAINPSHYAPSFINP</sequence>
<evidence type="ECO:0000256" key="1">
    <source>
        <dbReference type="SAM" id="MobiDB-lite"/>
    </source>
</evidence>
<organism evidence="3">
    <name type="scientific">Granulicella tundricola (strain ATCC BAA-1859 / DSM 23138 / MP5ACTX9)</name>
    <dbReference type="NCBI Taxonomy" id="1198114"/>
    <lineage>
        <taxon>Bacteria</taxon>
        <taxon>Pseudomonadati</taxon>
        <taxon>Acidobacteriota</taxon>
        <taxon>Terriglobia</taxon>
        <taxon>Terriglobales</taxon>
        <taxon>Acidobacteriaceae</taxon>
        <taxon>Granulicella</taxon>
    </lineage>
</organism>
<dbReference type="KEGG" id="acm:AciX9_2644"/>
<dbReference type="STRING" id="1198114.AciX9_2644"/>
<protein>
    <submittedName>
        <fullName evidence="2">Uncharacterized protein</fullName>
    </submittedName>
</protein>
<feature type="compositionally biased region" description="Polar residues" evidence="1">
    <location>
        <begin position="47"/>
        <end position="57"/>
    </location>
</feature>
<feature type="region of interest" description="Disordered" evidence="1">
    <location>
        <begin position="47"/>
        <end position="69"/>
    </location>
</feature>
<accession>E8WWK5</accession>
<evidence type="ECO:0000313" key="2">
    <source>
        <dbReference type="EMBL" id="ADW69669.1"/>
    </source>
</evidence>
<name>E8WWK5_GRATM</name>
<dbReference type="HOGENOM" id="CLU_2770114_0_0_0"/>
<dbReference type="EMBL" id="CP002480">
    <property type="protein sequence ID" value="ADW69669.1"/>
    <property type="molecule type" value="Genomic_DNA"/>
</dbReference>
<dbReference type="Proteomes" id="UP000000343">
    <property type="component" value="Chromosome"/>
</dbReference>